<reference evidence="9" key="1">
    <citation type="journal article" date="2019" name="Int. J. Syst. Evol. Microbiol.">
        <title>The Global Catalogue of Microorganisms (GCM) 10K type strain sequencing project: providing services to taxonomists for standard genome sequencing and annotation.</title>
        <authorList>
            <consortium name="The Broad Institute Genomics Platform"/>
            <consortium name="The Broad Institute Genome Sequencing Center for Infectious Disease"/>
            <person name="Wu L."/>
            <person name="Ma J."/>
        </authorList>
    </citation>
    <scope>NUCLEOTIDE SEQUENCE [LARGE SCALE GENOMIC DNA]</scope>
    <source>
        <strain evidence="9">JCM 17316</strain>
    </source>
</reference>
<dbReference type="InterPro" id="IPR050313">
    <property type="entry name" value="Carb_Metab_HTH_regulators"/>
</dbReference>
<comment type="function">
    <text evidence="6">Repressor of the lactose catabolism operon. Galactose-6-phosphate is the inducer.</text>
</comment>
<dbReference type="InterPro" id="IPR018356">
    <property type="entry name" value="Tscrpt_reg_HTH_DeoR_CS"/>
</dbReference>
<dbReference type="PROSITE" id="PS00894">
    <property type="entry name" value="HTH_DEOR_1"/>
    <property type="match status" value="1"/>
</dbReference>
<evidence type="ECO:0000256" key="4">
    <source>
        <dbReference type="ARBA" id="ARBA00023125"/>
    </source>
</evidence>
<keyword evidence="3" id="KW-0805">Transcription regulation</keyword>
<evidence type="ECO:0000259" key="7">
    <source>
        <dbReference type="PROSITE" id="PS51000"/>
    </source>
</evidence>
<dbReference type="GO" id="GO:0003677">
    <property type="term" value="F:DNA binding"/>
    <property type="evidence" value="ECO:0007669"/>
    <property type="project" value="UniProtKB-KW"/>
</dbReference>
<keyword evidence="5" id="KW-0804">Transcription</keyword>
<gene>
    <name evidence="8" type="ORF">GCM10022416_60770</name>
</gene>
<evidence type="ECO:0000256" key="5">
    <source>
        <dbReference type="ARBA" id="ARBA00023163"/>
    </source>
</evidence>
<dbReference type="Pfam" id="PF00455">
    <property type="entry name" value="DeoRC"/>
    <property type="match status" value="1"/>
</dbReference>
<proteinExistence type="predicted"/>
<dbReference type="RefSeq" id="WP_345025223.1">
    <property type="nucleotide sequence ID" value="NZ_BAABDO010000174.1"/>
</dbReference>
<evidence type="ECO:0000256" key="3">
    <source>
        <dbReference type="ARBA" id="ARBA00023015"/>
    </source>
</evidence>
<dbReference type="PROSITE" id="PS51000">
    <property type="entry name" value="HTH_DEOR_2"/>
    <property type="match status" value="1"/>
</dbReference>
<dbReference type="Proteomes" id="UP001500266">
    <property type="component" value="Unassembled WGS sequence"/>
</dbReference>
<evidence type="ECO:0000256" key="6">
    <source>
        <dbReference type="ARBA" id="ARBA00024937"/>
    </source>
</evidence>
<dbReference type="InterPro" id="IPR001034">
    <property type="entry name" value="DeoR_HTH"/>
</dbReference>
<keyword evidence="4 8" id="KW-0238">DNA-binding</keyword>
<evidence type="ECO:0000256" key="1">
    <source>
        <dbReference type="ARBA" id="ARBA00021390"/>
    </source>
</evidence>
<sequence>MNRRGRPSEAAVEQRRQAILRHVIEHGEARIDDLAARFGVSLMTVHRDLDDLVERRLLRKLRGRVAALPSLTVESAERFRERRHAAEKDALCAAVADLVRPGSTVLLDDSTTLHPLARRLTAVEGLTVVTNSLAIAMILGHADAVEVVLLGGRYRGDFNSCSGPDVTAALARITAEQAFVSAAAVLAGRLFHPSRDSAEVKEAMLAAAHRNILLADHSKFGKTATYAYGDAARYDLVVTDAATPAEEIDALRGLGVPVQIVHPPETR</sequence>
<accession>A0ABP6UJ26</accession>
<keyword evidence="2" id="KW-0678">Repressor</keyword>
<dbReference type="SMART" id="SM00420">
    <property type="entry name" value="HTH_DEOR"/>
    <property type="match status" value="1"/>
</dbReference>
<evidence type="ECO:0000256" key="2">
    <source>
        <dbReference type="ARBA" id="ARBA00022491"/>
    </source>
</evidence>
<keyword evidence="9" id="KW-1185">Reference proteome</keyword>
<dbReference type="SUPFAM" id="SSF46785">
    <property type="entry name" value="Winged helix' DNA-binding domain"/>
    <property type="match status" value="1"/>
</dbReference>
<comment type="caution">
    <text evidence="8">The sequence shown here is derived from an EMBL/GenBank/DDBJ whole genome shotgun (WGS) entry which is preliminary data.</text>
</comment>
<dbReference type="InterPro" id="IPR036388">
    <property type="entry name" value="WH-like_DNA-bd_sf"/>
</dbReference>
<dbReference type="Gene3D" id="1.10.10.10">
    <property type="entry name" value="Winged helix-like DNA-binding domain superfamily/Winged helix DNA-binding domain"/>
    <property type="match status" value="1"/>
</dbReference>
<organism evidence="8 9">
    <name type="scientific">Actinomadura keratinilytica</name>
    <dbReference type="NCBI Taxonomy" id="547461"/>
    <lineage>
        <taxon>Bacteria</taxon>
        <taxon>Bacillati</taxon>
        <taxon>Actinomycetota</taxon>
        <taxon>Actinomycetes</taxon>
        <taxon>Streptosporangiales</taxon>
        <taxon>Thermomonosporaceae</taxon>
        <taxon>Actinomadura</taxon>
    </lineage>
</organism>
<dbReference type="InterPro" id="IPR014036">
    <property type="entry name" value="DeoR-like_C"/>
</dbReference>
<dbReference type="InterPro" id="IPR037171">
    <property type="entry name" value="NagB/RpiA_transferase-like"/>
</dbReference>
<dbReference type="SMART" id="SM01134">
    <property type="entry name" value="DeoRC"/>
    <property type="match status" value="1"/>
</dbReference>
<protein>
    <recommendedName>
        <fullName evidence="1">Lactose phosphotransferase system repressor</fullName>
    </recommendedName>
</protein>
<evidence type="ECO:0000313" key="8">
    <source>
        <dbReference type="EMBL" id="GAA3507785.1"/>
    </source>
</evidence>
<dbReference type="Pfam" id="PF08220">
    <property type="entry name" value="HTH_DeoR"/>
    <property type="match status" value="1"/>
</dbReference>
<feature type="domain" description="HTH deoR-type" evidence="7">
    <location>
        <begin position="12"/>
        <end position="67"/>
    </location>
</feature>
<dbReference type="InterPro" id="IPR036390">
    <property type="entry name" value="WH_DNA-bd_sf"/>
</dbReference>
<dbReference type="PANTHER" id="PTHR30363:SF4">
    <property type="entry name" value="GLYCEROL-3-PHOSPHATE REGULON REPRESSOR"/>
    <property type="match status" value="1"/>
</dbReference>
<dbReference type="SUPFAM" id="SSF100950">
    <property type="entry name" value="NagB/RpiA/CoA transferase-like"/>
    <property type="match status" value="1"/>
</dbReference>
<evidence type="ECO:0000313" key="9">
    <source>
        <dbReference type="Proteomes" id="UP001500266"/>
    </source>
</evidence>
<name>A0ABP6UJ26_9ACTN</name>
<dbReference type="PANTHER" id="PTHR30363">
    <property type="entry name" value="HTH-TYPE TRANSCRIPTIONAL REGULATOR SRLR-RELATED"/>
    <property type="match status" value="1"/>
</dbReference>
<dbReference type="EMBL" id="BAABDO010000174">
    <property type="protein sequence ID" value="GAA3507785.1"/>
    <property type="molecule type" value="Genomic_DNA"/>
</dbReference>